<proteinExistence type="inferred from homology"/>
<dbReference type="HAMAP" id="MF_00651">
    <property type="entry name" value="Nuclease_YqgF"/>
    <property type="match status" value="1"/>
</dbReference>
<keyword evidence="1 5" id="KW-0963">Cytoplasm</keyword>
<sequence length="140" mass="15563">MLEGRILGLDIGDATIGVALSDIMGITAQGIKTIKRESKKKDIEEIKKIIIENNVNLIVSGLPKNMNGTIGPQAEKVTKFCDLLKEETGLEVDYWDERLSTVSAEKLLIEGSVSRKSRKKVVDKLAAVIILQNYLDFKKY</sequence>
<comment type="subcellular location">
    <subcellularLocation>
        <location evidence="5">Cytoplasm</location>
    </subcellularLocation>
</comment>
<dbReference type="SMART" id="SM00732">
    <property type="entry name" value="YqgFc"/>
    <property type="match status" value="1"/>
</dbReference>
<evidence type="ECO:0000313" key="7">
    <source>
        <dbReference type="EMBL" id="MBC2576791.1"/>
    </source>
</evidence>
<comment type="similarity">
    <text evidence="5">Belongs to the YqgF HJR family.</text>
</comment>
<dbReference type="Pfam" id="PF03652">
    <property type="entry name" value="RuvX"/>
    <property type="match status" value="1"/>
</dbReference>
<dbReference type="PANTHER" id="PTHR33317">
    <property type="entry name" value="POLYNUCLEOTIDYL TRANSFERASE, RIBONUCLEASE H-LIKE SUPERFAMILY PROTEIN"/>
    <property type="match status" value="1"/>
</dbReference>
<dbReference type="SUPFAM" id="SSF53098">
    <property type="entry name" value="Ribonuclease H-like"/>
    <property type="match status" value="1"/>
</dbReference>
<keyword evidence="4 5" id="KW-0378">Hydrolase</keyword>
<gene>
    <name evidence="7" type="primary">ruvX</name>
    <name evidence="7" type="ORF">HLB29_08920</name>
</gene>
<dbReference type="InterPro" id="IPR012337">
    <property type="entry name" value="RNaseH-like_sf"/>
</dbReference>
<evidence type="ECO:0000256" key="2">
    <source>
        <dbReference type="ARBA" id="ARBA00022517"/>
    </source>
</evidence>
<dbReference type="CDD" id="cd16964">
    <property type="entry name" value="YqgF"/>
    <property type="match status" value="1"/>
</dbReference>
<evidence type="ECO:0000256" key="5">
    <source>
        <dbReference type="HAMAP-Rule" id="MF_00651"/>
    </source>
</evidence>
<dbReference type="InterPro" id="IPR005227">
    <property type="entry name" value="YqgF"/>
</dbReference>
<dbReference type="Proteomes" id="UP000713904">
    <property type="component" value="Unassembled WGS sequence"/>
</dbReference>
<dbReference type="Gene3D" id="3.30.420.140">
    <property type="entry name" value="YqgF/RNase H-like domain"/>
    <property type="match status" value="1"/>
</dbReference>
<organism evidence="7 8">
    <name type="scientific">Peptostreptococcus canis</name>
    <dbReference type="NCBI Taxonomy" id="1159213"/>
    <lineage>
        <taxon>Bacteria</taxon>
        <taxon>Bacillati</taxon>
        <taxon>Bacillota</taxon>
        <taxon>Clostridia</taxon>
        <taxon>Peptostreptococcales</taxon>
        <taxon>Peptostreptococcaceae</taxon>
        <taxon>Peptostreptococcus</taxon>
    </lineage>
</organism>
<evidence type="ECO:0000256" key="1">
    <source>
        <dbReference type="ARBA" id="ARBA00022490"/>
    </source>
</evidence>
<dbReference type="NCBIfam" id="TIGR00250">
    <property type="entry name" value="RNAse_H_YqgF"/>
    <property type="match status" value="1"/>
</dbReference>
<dbReference type="EC" id="3.1.-.-" evidence="5"/>
<feature type="domain" description="YqgF/RNase H-like" evidence="6">
    <location>
        <begin position="4"/>
        <end position="104"/>
    </location>
</feature>
<keyword evidence="3 5" id="KW-0540">Nuclease</keyword>
<comment type="caution">
    <text evidence="7">The sequence shown here is derived from an EMBL/GenBank/DDBJ whole genome shotgun (WGS) entry which is preliminary data.</text>
</comment>
<evidence type="ECO:0000259" key="6">
    <source>
        <dbReference type="SMART" id="SM00732"/>
    </source>
</evidence>
<dbReference type="PANTHER" id="PTHR33317:SF4">
    <property type="entry name" value="POLYNUCLEOTIDYL TRANSFERASE, RIBONUCLEASE H-LIKE SUPERFAMILY PROTEIN"/>
    <property type="match status" value="1"/>
</dbReference>
<name>A0ABR6TP88_9FIRM</name>
<evidence type="ECO:0000256" key="3">
    <source>
        <dbReference type="ARBA" id="ARBA00022722"/>
    </source>
</evidence>
<dbReference type="RefSeq" id="WP_185624809.1">
    <property type="nucleotide sequence ID" value="NZ_JABGBW010000013.1"/>
</dbReference>
<dbReference type="InterPro" id="IPR006641">
    <property type="entry name" value="YqgF/RNaseH-like_dom"/>
</dbReference>
<reference evidence="7 8" key="1">
    <citation type="submission" date="2020-05" db="EMBL/GenBank/DDBJ databases">
        <title>Draft genome of xy-202 and genomic insight in genome of the genus Peptostreptococcus.</title>
        <authorList>
            <person name="Zhang Z."/>
        </authorList>
    </citation>
    <scope>NUCLEOTIDE SEQUENCE [LARGE SCALE GENOMIC DNA]</scope>
    <source>
        <strain evidence="7 8">DSM 27025</strain>
    </source>
</reference>
<evidence type="ECO:0000256" key="4">
    <source>
        <dbReference type="ARBA" id="ARBA00022801"/>
    </source>
</evidence>
<protein>
    <recommendedName>
        <fullName evidence="5">Putative pre-16S rRNA nuclease</fullName>
        <ecNumber evidence="5">3.1.-.-</ecNumber>
    </recommendedName>
</protein>
<comment type="function">
    <text evidence="5">Could be a nuclease involved in processing of the 5'-end of pre-16S rRNA.</text>
</comment>
<keyword evidence="2 5" id="KW-0690">Ribosome biogenesis</keyword>
<dbReference type="EMBL" id="JABGBW010000013">
    <property type="protein sequence ID" value="MBC2576791.1"/>
    <property type="molecule type" value="Genomic_DNA"/>
</dbReference>
<keyword evidence="8" id="KW-1185">Reference proteome</keyword>
<evidence type="ECO:0000313" key="8">
    <source>
        <dbReference type="Proteomes" id="UP000713904"/>
    </source>
</evidence>
<accession>A0ABR6TP88</accession>
<dbReference type="InterPro" id="IPR037027">
    <property type="entry name" value="YqgF/RNaseH-like_dom_sf"/>
</dbReference>